<feature type="transmembrane region" description="Helical" evidence="1">
    <location>
        <begin position="276"/>
        <end position="295"/>
    </location>
</feature>
<proteinExistence type="predicted"/>
<reference evidence="2 3" key="1">
    <citation type="submission" date="2018-12" db="EMBL/GenBank/DDBJ databases">
        <title>Complete Genome Sequence of the Corallopyronin A producing Myxobacterium Corallococcus coralloides B035.</title>
        <authorList>
            <person name="Bouhired S.M."/>
            <person name="Rupp O."/>
            <person name="Blom J."/>
            <person name="Schaeberle T.F."/>
            <person name="Kehraus S."/>
            <person name="Schiefer A."/>
            <person name="Pfarr K."/>
            <person name="Goesmann A."/>
            <person name="Hoerauf A."/>
            <person name="Koenig G.M."/>
        </authorList>
    </citation>
    <scope>NUCLEOTIDE SEQUENCE [LARGE SCALE GENOMIC DNA]</scope>
    <source>
        <strain evidence="2 3">B035</strain>
    </source>
</reference>
<feature type="transmembrane region" description="Helical" evidence="1">
    <location>
        <begin position="117"/>
        <end position="138"/>
    </location>
</feature>
<sequence>MDTSPSPTAPGWPFKRYFWISIVFAVALGATALRSGFMPDDFIWLGVWDNIPPPAPLGNTPLDVYRTATGIPEHTLRLAEVGVFPWWVEPSVRVSFFRPLGSLLYGLDHLLYNRVAVAYQFHSLLWYVGLVVLAGALFKRVLPTAVAGVAMVLFAIWGSHAAVLGWLSYRSVVMSLMFGVLGLAFHIQWREQGRRNALVGALVSFTLALLCGETMVILSPYVLAYEAFSGPGKAKDKLKGLIPFGVLMAVYFAAYRAMGYGAGGSDMYLDALGTPVAWFQAMLGRVPAAIAGLTLNAPPDFIFDQSLVPLFTLLGAVGLTLFALLVWGVWPRLEAAERRTVGWMLTGAFVSTWLSNSAFAGSRTLIVPSLGTAVGLAVVLRHAWKGRAKTLRAGAVLAGAAVMAVIHVVGSPYIWWQTMDQYSQADALMGRVQARYTEAFDQEKLPHQRVVVLNAPNGIVGIYGSVRWWSSGQPLPKAWWVLSYSLYEQKVTRTGPNSLELSLTNGGHFLDSVEERIHRAARHPVRQGDEFDMKGMKVRIEEADAQGPTRISYTFDVPLEDPSLKLVQWQNKKVVPWVPPAVGGPSSALNVRVVQ</sequence>
<keyword evidence="1" id="KW-0472">Membrane</keyword>
<keyword evidence="1" id="KW-0812">Transmembrane</keyword>
<evidence type="ECO:0000313" key="3">
    <source>
        <dbReference type="Proteomes" id="UP000288758"/>
    </source>
</evidence>
<dbReference type="EMBL" id="CP034669">
    <property type="protein sequence ID" value="QAT86064.1"/>
    <property type="molecule type" value="Genomic_DNA"/>
</dbReference>
<feature type="transmembrane region" description="Helical" evidence="1">
    <location>
        <begin position="196"/>
        <end position="218"/>
    </location>
</feature>
<protein>
    <recommendedName>
        <fullName evidence="4">Glycosyltransferase RgtA/B/C/D-like domain-containing protein</fullName>
    </recommendedName>
</protein>
<name>A0A410RVW2_CORCK</name>
<feature type="transmembrane region" description="Helical" evidence="1">
    <location>
        <begin position="365"/>
        <end position="384"/>
    </location>
</feature>
<accession>A0A410RVW2</accession>
<feature type="transmembrane region" description="Helical" evidence="1">
    <location>
        <begin position="17"/>
        <end position="37"/>
    </location>
</feature>
<feature type="transmembrane region" description="Helical" evidence="1">
    <location>
        <begin position="307"/>
        <end position="329"/>
    </location>
</feature>
<feature type="transmembrane region" description="Helical" evidence="1">
    <location>
        <begin position="145"/>
        <end position="166"/>
    </location>
</feature>
<evidence type="ECO:0000313" key="2">
    <source>
        <dbReference type="EMBL" id="QAT86064.1"/>
    </source>
</evidence>
<evidence type="ECO:0008006" key="4">
    <source>
        <dbReference type="Google" id="ProtNLM"/>
    </source>
</evidence>
<dbReference type="Proteomes" id="UP000288758">
    <property type="component" value="Chromosome"/>
</dbReference>
<evidence type="ECO:0000256" key="1">
    <source>
        <dbReference type="SAM" id="Phobius"/>
    </source>
</evidence>
<feature type="transmembrane region" description="Helical" evidence="1">
    <location>
        <begin position="172"/>
        <end position="189"/>
    </location>
</feature>
<organism evidence="2 3">
    <name type="scientific">Corallococcus coralloides</name>
    <name type="common">Myxococcus coralloides</name>
    <dbReference type="NCBI Taxonomy" id="184914"/>
    <lineage>
        <taxon>Bacteria</taxon>
        <taxon>Pseudomonadati</taxon>
        <taxon>Myxococcota</taxon>
        <taxon>Myxococcia</taxon>
        <taxon>Myxococcales</taxon>
        <taxon>Cystobacterineae</taxon>
        <taxon>Myxococcaceae</taxon>
        <taxon>Corallococcus</taxon>
    </lineage>
</organism>
<feature type="transmembrane region" description="Helical" evidence="1">
    <location>
        <begin position="238"/>
        <end position="255"/>
    </location>
</feature>
<feature type="transmembrane region" description="Helical" evidence="1">
    <location>
        <begin position="396"/>
        <end position="416"/>
    </location>
</feature>
<dbReference type="RefSeq" id="WP_128797728.1">
    <property type="nucleotide sequence ID" value="NZ_CP034669.1"/>
</dbReference>
<feature type="transmembrane region" description="Helical" evidence="1">
    <location>
        <begin position="341"/>
        <end position="359"/>
    </location>
</feature>
<keyword evidence="1" id="KW-1133">Transmembrane helix</keyword>
<gene>
    <name evidence="2" type="ORF">EJ065_4514</name>
</gene>
<dbReference type="AlphaFoldDB" id="A0A410RVW2"/>